<dbReference type="InterPro" id="IPR038973">
    <property type="entry name" value="MutL/Mlh/Pms-like"/>
</dbReference>
<dbReference type="STRING" id="502780.C1G774"/>
<dbReference type="Gene3D" id="3.30.230.10">
    <property type="match status" value="1"/>
</dbReference>
<dbReference type="GO" id="GO:0061982">
    <property type="term" value="P:meiosis I cell cycle process"/>
    <property type="evidence" value="ECO:0007669"/>
    <property type="project" value="UniProtKB-ARBA"/>
</dbReference>
<gene>
    <name evidence="5" type="ORF">PADG_03029</name>
</gene>
<dbReference type="GO" id="GO:0005524">
    <property type="term" value="F:ATP binding"/>
    <property type="evidence" value="ECO:0007669"/>
    <property type="project" value="InterPro"/>
</dbReference>
<feature type="compositionally biased region" description="Polar residues" evidence="3">
    <location>
        <begin position="537"/>
        <end position="555"/>
    </location>
</feature>
<organism evidence="5 6">
    <name type="scientific">Paracoccidioides brasiliensis (strain Pb18)</name>
    <dbReference type="NCBI Taxonomy" id="502780"/>
    <lineage>
        <taxon>Eukaryota</taxon>
        <taxon>Fungi</taxon>
        <taxon>Dikarya</taxon>
        <taxon>Ascomycota</taxon>
        <taxon>Pezizomycotina</taxon>
        <taxon>Eurotiomycetes</taxon>
        <taxon>Eurotiomycetidae</taxon>
        <taxon>Onygenales</taxon>
        <taxon>Ajellomycetaceae</taxon>
        <taxon>Paracoccidioides</taxon>
    </lineage>
</organism>
<keyword evidence="6" id="KW-1185">Reference proteome</keyword>
<dbReference type="InterPro" id="IPR036890">
    <property type="entry name" value="HATPase_C_sf"/>
</dbReference>
<feature type="region of interest" description="Disordered" evidence="3">
    <location>
        <begin position="338"/>
        <end position="367"/>
    </location>
</feature>
<dbReference type="SMART" id="SM01340">
    <property type="entry name" value="DNA_mis_repair"/>
    <property type="match status" value="1"/>
</dbReference>
<dbReference type="GO" id="GO:0030983">
    <property type="term" value="F:mismatched DNA binding"/>
    <property type="evidence" value="ECO:0007669"/>
    <property type="project" value="InterPro"/>
</dbReference>
<dbReference type="Pfam" id="PF01119">
    <property type="entry name" value="DNA_mis_repair"/>
    <property type="match status" value="1"/>
</dbReference>
<dbReference type="InParanoid" id="C1G774"/>
<dbReference type="AlphaFoldDB" id="C1G774"/>
<dbReference type="InterPro" id="IPR020568">
    <property type="entry name" value="Ribosomal_Su5_D2-typ_SF"/>
</dbReference>
<dbReference type="Gene3D" id="3.30.565.10">
    <property type="entry name" value="Histidine kinase-like ATPase, C-terminal domain"/>
    <property type="match status" value="1"/>
</dbReference>
<dbReference type="GO" id="GO:0016887">
    <property type="term" value="F:ATP hydrolysis activity"/>
    <property type="evidence" value="ECO:0007669"/>
    <property type="project" value="InterPro"/>
</dbReference>
<protein>
    <recommendedName>
        <fullName evidence="4">DNA mismatch repair protein S5 domain-containing protein</fullName>
    </recommendedName>
</protein>
<evidence type="ECO:0000259" key="4">
    <source>
        <dbReference type="SMART" id="SM01340"/>
    </source>
</evidence>
<dbReference type="OMA" id="CTTITWP"/>
<proteinExistence type="inferred from homology"/>
<feature type="domain" description="DNA mismatch repair protein S5" evidence="4">
    <location>
        <begin position="179"/>
        <end position="330"/>
    </location>
</feature>
<dbReference type="InterPro" id="IPR014721">
    <property type="entry name" value="Ribsml_uS5_D2-typ_fold_subgr"/>
</dbReference>
<dbReference type="PANTHER" id="PTHR10073:SF41">
    <property type="entry name" value="MISMATCH REPAIR PROTEIN, PUTATIVE (AFU_ORTHOLOGUE AFUA_8G05820)-RELATED"/>
    <property type="match status" value="1"/>
</dbReference>
<accession>C1G774</accession>
<dbReference type="PROSITE" id="PS00058">
    <property type="entry name" value="DNA_MISMATCH_REPAIR_1"/>
    <property type="match status" value="1"/>
</dbReference>
<dbReference type="VEuPathDB" id="FungiDB:PADG_03029"/>
<dbReference type="EMBL" id="KN275959">
    <property type="protein sequence ID" value="EEH46931.2"/>
    <property type="molecule type" value="Genomic_DNA"/>
</dbReference>
<dbReference type="SUPFAM" id="SSF55874">
    <property type="entry name" value="ATPase domain of HSP90 chaperone/DNA topoisomerase II/histidine kinase"/>
    <property type="match status" value="1"/>
</dbReference>
<feature type="region of interest" description="Disordered" evidence="3">
    <location>
        <begin position="525"/>
        <end position="558"/>
    </location>
</feature>
<dbReference type="InterPro" id="IPR014762">
    <property type="entry name" value="DNA_mismatch_repair_CS"/>
</dbReference>
<dbReference type="KEGG" id="pbn:PADG_03029"/>
<dbReference type="RefSeq" id="XP_010758241.1">
    <property type="nucleotide sequence ID" value="XM_010759939.1"/>
</dbReference>
<dbReference type="PANTHER" id="PTHR10073">
    <property type="entry name" value="DNA MISMATCH REPAIR PROTEIN MLH, PMS, MUTL"/>
    <property type="match status" value="1"/>
</dbReference>
<evidence type="ECO:0000313" key="6">
    <source>
        <dbReference type="Proteomes" id="UP000001628"/>
    </source>
</evidence>
<feature type="compositionally biased region" description="Polar residues" evidence="3">
    <location>
        <begin position="339"/>
        <end position="367"/>
    </location>
</feature>
<dbReference type="eggNOG" id="KOG1978">
    <property type="taxonomic scope" value="Eukaryota"/>
</dbReference>
<sequence>MAISALRQDTARAVRLAQVRDNGTGIHPNDRQLVCKRSCTSKLRTVDDLRNVGGSTLGFRGEALASAAEMCGGILVTTKTDEELVGAALKYDRAGLLISCTKSSHPTGTTVRVSEFLKFVPVLKQTALKCASKTISRLKKMLIAYALSRPEIRLSLQVLGGKNQSPWIYAPKKTISDAIMTAVGPEVVSQCVIVAWPESQDSEASSSLGHRDDSETNPLSIRLVAVVPGPDADCSKLTRAGQYVSIDRRPMSTSHGIAKEIVKLFKSYLRSGSLCNGGLTSPVDPFLFIHLQCPLGSYDANVEPSKNDVLFADSKLVMSLAEDLFKSVYGEITPKDTRNTVNTSLGSSADTVTFSRPNENNPHVAKNSHQANPWMLTRSRCITPPRENLQSYAAKSYLLTPICEDDRFPPDTGLINRSRRNSIPGNQSFPNPLSVQGPDTKFIKYDKSLDHVRKSHMSELGNLAQKSPTKGAIQNRELGVLGCLDAWLRNFRDPKIQPTQENQQSGILQDGEVGEDGLIELATAGRFGEESSDGPRSYNQKIYSRGSSPRASPNASDVDRESALIDMHIGDLAPNWRICEPTSRHLSSASQEMVADALDFEYRKRAAIQAQRIMQRQQVSSQTAFFSSNEVNRTQTSQSSPYQNRYLRIKTQGHIISALGMPSRKMQPYRQAYKRKRILTNQFPLETTPEAYRLHRVIVNWTSADNETSIPPKALLETDEYIRTGLVPPSSAFFEVQPTEIAQWTARLLTLIQEQYQSENPGEGITQLVFDEISTSHATALP</sequence>
<dbReference type="GO" id="GO:0140664">
    <property type="term" value="F:ATP-dependent DNA damage sensor activity"/>
    <property type="evidence" value="ECO:0007669"/>
    <property type="project" value="InterPro"/>
</dbReference>
<evidence type="ECO:0000256" key="3">
    <source>
        <dbReference type="SAM" id="MobiDB-lite"/>
    </source>
</evidence>
<dbReference type="OrthoDB" id="10263226at2759"/>
<dbReference type="Proteomes" id="UP000001628">
    <property type="component" value="Unassembled WGS sequence"/>
</dbReference>
<dbReference type="InterPro" id="IPR013507">
    <property type="entry name" value="DNA_mismatch_S5_2-like"/>
</dbReference>
<dbReference type="GO" id="GO:0006298">
    <property type="term" value="P:mismatch repair"/>
    <property type="evidence" value="ECO:0007669"/>
    <property type="project" value="InterPro"/>
</dbReference>
<dbReference type="HOGENOM" id="CLU_011171_2_0_1"/>
<dbReference type="GeneID" id="22582401"/>
<feature type="compositionally biased region" description="Polar residues" evidence="3">
    <location>
        <begin position="421"/>
        <end position="434"/>
    </location>
</feature>
<dbReference type="GO" id="GO:0032389">
    <property type="term" value="C:MutLalpha complex"/>
    <property type="evidence" value="ECO:0007669"/>
    <property type="project" value="TreeGrafter"/>
</dbReference>
<reference evidence="5 6" key="1">
    <citation type="journal article" date="2011" name="PLoS Genet.">
        <title>Comparative genomic analysis of human fungal pathogens causing paracoccidioidomycosis.</title>
        <authorList>
            <person name="Desjardins C.A."/>
            <person name="Champion M.D."/>
            <person name="Holder J.W."/>
            <person name="Muszewska A."/>
            <person name="Goldberg J."/>
            <person name="Bailao A.M."/>
            <person name="Brigido M.M."/>
            <person name="Ferreira M.E."/>
            <person name="Garcia A.M."/>
            <person name="Grynberg M."/>
            <person name="Gujja S."/>
            <person name="Heiman D.I."/>
            <person name="Henn M.R."/>
            <person name="Kodira C.D."/>
            <person name="Leon-Narvaez H."/>
            <person name="Longo L.V."/>
            <person name="Ma L.J."/>
            <person name="Malavazi I."/>
            <person name="Matsuo A.L."/>
            <person name="Morais F.V."/>
            <person name="Pereira M."/>
            <person name="Rodriguez-Brito S."/>
            <person name="Sakthikumar S."/>
            <person name="Salem-Izacc S.M."/>
            <person name="Sykes S.M."/>
            <person name="Teixeira M.M."/>
            <person name="Vallejo M.C."/>
            <person name="Walter M.E."/>
            <person name="Yandava C."/>
            <person name="Young S."/>
            <person name="Zeng Q."/>
            <person name="Zucker J."/>
            <person name="Felipe M.S."/>
            <person name="Goldman G.H."/>
            <person name="Haas B.J."/>
            <person name="McEwen J.G."/>
            <person name="Nino-Vega G."/>
            <person name="Puccia R."/>
            <person name="San-Blas G."/>
            <person name="Soares C.M."/>
            <person name="Birren B.W."/>
            <person name="Cuomo C.A."/>
        </authorList>
    </citation>
    <scope>NUCLEOTIDE SEQUENCE [LARGE SCALE GENOMIC DNA]</scope>
    <source>
        <strain evidence="5 6">Pb18</strain>
    </source>
</reference>
<comment type="similarity">
    <text evidence="1">Belongs to the DNA mismatch repair MutL/HexB family.</text>
</comment>
<name>C1G774_PARBD</name>
<feature type="region of interest" description="Disordered" evidence="3">
    <location>
        <begin position="413"/>
        <end position="437"/>
    </location>
</feature>
<keyword evidence="2" id="KW-0227">DNA damage</keyword>
<evidence type="ECO:0000256" key="2">
    <source>
        <dbReference type="ARBA" id="ARBA00022763"/>
    </source>
</evidence>
<evidence type="ECO:0000313" key="5">
    <source>
        <dbReference type="EMBL" id="EEH46931.2"/>
    </source>
</evidence>
<dbReference type="SUPFAM" id="SSF54211">
    <property type="entry name" value="Ribosomal protein S5 domain 2-like"/>
    <property type="match status" value="1"/>
</dbReference>
<evidence type="ECO:0000256" key="1">
    <source>
        <dbReference type="ARBA" id="ARBA00006082"/>
    </source>
</evidence>